<sequence length="305" mass="33453">MLKNLLVIFTFVLISCNRSDIHVAINMKWKIISDLPNNIILYQGYDQQIPIRAWTVVVPNKKKNKVKVLVSNDSDGLDTPGNFAKATNALVVINGGYFSSGQHPTHHVGLLKSDNILHEPASSTVIRDNIRYNVTRGALGILNNGDIDIGWASTKGDSILVWNKPINNRPGKPGISDFGNAKFWDVIDAMHAGPILISDGKINITSEEEVFFNTPVDGVQPRSAIGYRLNGDIVIIVVDGRQVDSRGVYLEELAILMSQFNCHEALNLDGGGSSALIIDKKLINRPIGLNTQREVMSSIAIFSEN</sequence>
<accession>A0A381TVG1</accession>
<evidence type="ECO:0000259" key="1">
    <source>
        <dbReference type="Pfam" id="PF09992"/>
    </source>
</evidence>
<proteinExistence type="predicted"/>
<protein>
    <recommendedName>
        <fullName evidence="1">Phosphodiester glycosidase domain-containing protein</fullName>
    </recommendedName>
</protein>
<dbReference type="PANTHER" id="PTHR40446">
    <property type="entry name" value="N-ACETYLGLUCOSAMINE-1-PHOSPHODIESTER ALPHA-N-ACETYLGLUCOSAMINIDASE"/>
    <property type="match status" value="1"/>
</dbReference>
<reference evidence="2" key="1">
    <citation type="submission" date="2018-05" db="EMBL/GenBank/DDBJ databases">
        <authorList>
            <person name="Lanie J.A."/>
            <person name="Ng W.-L."/>
            <person name="Kazmierczak K.M."/>
            <person name="Andrzejewski T.M."/>
            <person name="Davidsen T.M."/>
            <person name="Wayne K.J."/>
            <person name="Tettelin H."/>
            <person name="Glass J.I."/>
            <person name="Rusch D."/>
            <person name="Podicherti R."/>
            <person name="Tsui H.-C.T."/>
            <person name="Winkler M.E."/>
        </authorList>
    </citation>
    <scope>NUCLEOTIDE SEQUENCE</scope>
</reference>
<dbReference type="PROSITE" id="PS51257">
    <property type="entry name" value="PROKAR_LIPOPROTEIN"/>
    <property type="match status" value="1"/>
</dbReference>
<dbReference type="Pfam" id="PF09992">
    <property type="entry name" value="NAGPA"/>
    <property type="match status" value="1"/>
</dbReference>
<organism evidence="2">
    <name type="scientific">marine metagenome</name>
    <dbReference type="NCBI Taxonomy" id="408172"/>
    <lineage>
        <taxon>unclassified sequences</taxon>
        <taxon>metagenomes</taxon>
        <taxon>ecological metagenomes</taxon>
    </lineage>
</organism>
<name>A0A381TVG1_9ZZZZ</name>
<dbReference type="AlphaFoldDB" id="A0A381TVG1"/>
<evidence type="ECO:0000313" key="2">
    <source>
        <dbReference type="EMBL" id="SVA20032.1"/>
    </source>
</evidence>
<dbReference type="InterPro" id="IPR018711">
    <property type="entry name" value="NAGPA"/>
</dbReference>
<gene>
    <name evidence="2" type="ORF">METZ01_LOCUS72886</name>
</gene>
<feature type="domain" description="Phosphodiester glycosidase" evidence="1">
    <location>
        <begin position="88"/>
        <end position="302"/>
    </location>
</feature>
<dbReference type="PANTHER" id="PTHR40446:SF2">
    <property type="entry name" value="N-ACETYLGLUCOSAMINE-1-PHOSPHODIESTER ALPHA-N-ACETYLGLUCOSAMINIDASE"/>
    <property type="match status" value="1"/>
</dbReference>
<dbReference type="EMBL" id="UINC01005239">
    <property type="protein sequence ID" value="SVA20032.1"/>
    <property type="molecule type" value="Genomic_DNA"/>
</dbReference>